<evidence type="ECO:0000256" key="11">
    <source>
        <dbReference type="PIRSR" id="PIRSR000098-1"/>
    </source>
</evidence>
<evidence type="ECO:0000256" key="9">
    <source>
        <dbReference type="ARBA" id="ARBA00023002"/>
    </source>
</evidence>
<dbReference type="Gene3D" id="3.30.70.260">
    <property type="match status" value="1"/>
</dbReference>
<feature type="binding site" evidence="12">
    <location>
        <position position="192"/>
    </location>
    <ligand>
        <name>L-homoserine</name>
        <dbReference type="ChEBI" id="CHEBI:57476"/>
    </ligand>
</feature>
<reference evidence="15 16" key="1">
    <citation type="submission" date="2018-07" db="EMBL/GenBank/DDBJ databases">
        <title>Venubactetium sediminum gen. nov., sp. nov., isolated from a marine solar saltern.</title>
        <authorList>
            <person name="Wang S."/>
        </authorList>
    </citation>
    <scope>NUCLEOTIDE SEQUENCE [LARGE SCALE GENOMIC DNA]</scope>
    <source>
        <strain evidence="15 16">WD2A32</strain>
    </source>
</reference>
<dbReference type="Pfam" id="PF00742">
    <property type="entry name" value="Homoserine_dh"/>
    <property type="match status" value="1"/>
</dbReference>
<dbReference type="InterPro" id="IPR036291">
    <property type="entry name" value="NAD(P)-bd_dom_sf"/>
</dbReference>
<dbReference type="NCBIfam" id="NF004976">
    <property type="entry name" value="PRK06349.1"/>
    <property type="match status" value="1"/>
</dbReference>
<keyword evidence="6" id="KW-0028">Amino-acid biosynthesis</keyword>
<keyword evidence="16" id="KW-1185">Reference proteome</keyword>
<evidence type="ECO:0000256" key="1">
    <source>
        <dbReference type="ARBA" id="ARBA00005056"/>
    </source>
</evidence>
<dbReference type="GO" id="GO:0009086">
    <property type="term" value="P:methionine biosynthetic process"/>
    <property type="evidence" value="ECO:0007669"/>
    <property type="project" value="UniProtKB-KW"/>
</dbReference>
<dbReference type="InterPro" id="IPR019811">
    <property type="entry name" value="HDH_CS"/>
</dbReference>
<dbReference type="EMBL" id="QPMH01000001">
    <property type="protein sequence ID" value="RDD63811.1"/>
    <property type="molecule type" value="Genomic_DNA"/>
</dbReference>
<dbReference type="EC" id="1.1.1.3" evidence="4"/>
<dbReference type="Pfam" id="PF01842">
    <property type="entry name" value="ACT"/>
    <property type="match status" value="1"/>
</dbReference>
<keyword evidence="10" id="KW-0486">Methionine biosynthesis</keyword>
<dbReference type="SUPFAM" id="SSF55021">
    <property type="entry name" value="ACT-like"/>
    <property type="match status" value="1"/>
</dbReference>
<keyword evidence="8 12" id="KW-0521">NADP</keyword>
<evidence type="ECO:0000256" key="13">
    <source>
        <dbReference type="RuleBase" id="RU004171"/>
    </source>
</evidence>
<evidence type="ECO:0000256" key="2">
    <source>
        <dbReference type="ARBA" id="ARBA00005062"/>
    </source>
</evidence>
<dbReference type="PROSITE" id="PS51671">
    <property type="entry name" value="ACT"/>
    <property type="match status" value="1"/>
</dbReference>
<evidence type="ECO:0000256" key="6">
    <source>
        <dbReference type="ARBA" id="ARBA00022605"/>
    </source>
</evidence>
<dbReference type="FunFam" id="3.30.360.10:FF:000005">
    <property type="entry name" value="Homoserine dehydrogenase"/>
    <property type="match status" value="1"/>
</dbReference>
<dbReference type="CDD" id="cd04881">
    <property type="entry name" value="ACT_HSDH-Hom"/>
    <property type="match status" value="1"/>
</dbReference>
<feature type="domain" description="ACT" evidence="14">
    <location>
        <begin position="351"/>
        <end position="427"/>
    </location>
</feature>
<evidence type="ECO:0000256" key="3">
    <source>
        <dbReference type="ARBA" id="ARBA00006753"/>
    </source>
</evidence>
<sequence length="431" mass="45445">MSETLKIGVAGLGTVGVGTLQLIEKHYELIAQRCGRPVLVTAVSARDRRKDRGLDLSAVRWFEDATAMAADPDIDVVIELIGGADGPAKEIVEAALSNGKHVITANKAMIAHHGTELAQRAEQAGVALACEAAVCGGIPIIKTLREGLAGNAINGIYGILNGTSNFILSSMRDTGREFGEVLAEAQKLGYAEADPGFDIDGVDAAHKLAILTALAYNCEVDFDGVHVEGIRDVTSLDIAFADELGYRIKLLGIARLTNGGVEQRVHPCMVRKDAPIANVEGVYNAVVADGDFVGSLLTEGEGAGAGPTASAVVADLIDIARGVRLPTFAVPASVLDRRPSRAMAEHWGGYYLRLMCVDQSGVIADITAVLRDEDISVESMVQRGRGPAGEAVPIVITTHETTEAGMTRALDRIAALDTVLESPRLIRIEPL</sequence>
<dbReference type="InterPro" id="IPR016204">
    <property type="entry name" value="HDH"/>
</dbReference>
<comment type="caution">
    <text evidence="15">The sequence shown here is derived from an EMBL/GenBank/DDBJ whole genome shotgun (WGS) entry which is preliminary data.</text>
</comment>
<evidence type="ECO:0000256" key="12">
    <source>
        <dbReference type="PIRSR" id="PIRSR000098-2"/>
    </source>
</evidence>
<proteinExistence type="inferred from homology"/>
<evidence type="ECO:0000259" key="14">
    <source>
        <dbReference type="PROSITE" id="PS51671"/>
    </source>
</evidence>
<dbReference type="GO" id="GO:0004412">
    <property type="term" value="F:homoserine dehydrogenase activity"/>
    <property type="evidence" value="ECO:0007669"/>
    <property type="project" value="UniProtKB-EC"/>
</dbReference>
<evidence type="ECO:0000313" key="16">
    <source>
        <dbReference type="Proteomes" id="UP000253941"/>
    </source>
</evidence>
<dbReference type="SUPFAM" id="SSF55347">
    <property type="entry name" value="Glyceraldehyde-3-phosphate dehydrogenase-like, C-terminal domain"/>
    <property type="match status" value="1"/>
</dbReference>
<keyword evidence="9" id="KW-0560">Oxidoreductase</keyword>
<dbReference type="Gene3D" id="3.40.50.720">
    <property type="entry name" value="NAD(P)-binding Rossmann-like Domain"/>
    <property type="match status" value="1"/>
</dbReference>
<organism evidence="15 16">
    <name type="scientific">Ferruginivarius sediminum</name>
    <dbReference type="NCBI Taxonomy" id="2661937"/>
    <lineage>
        <taxon>Bacteria</taxon>
        <taxon>Pseudomonadati</taxon>
        <taxon>Pseudomonadota</taxon>
        <taxon>Alphaproteobacteria</taxon>
        <taxon>Rhodospirillales</taxon>
        <taxon>Rhodospirillaceae</taxon>
        <taxon>Ferruginivarius</taxon>
    </lineage>
</organism>
<dbReference type="InterPro" id="IPR001342">
    <property type="entry name" value="HDH_cat"/>
</dbReference>
<dbReference type="UniPathway" id="UPA00051">
    <property type="reaction ID" value="UER00465"/>
</dbReference>
<evidence type="ECO:0000313" key="15">
    <source>
        <dbReference type="EMBL" id="RDD63811.1"/>
    </source>
</evidence>
<evidence type="ECO:0000256" key="5">
    <source>
        <dbReference type="ARBA" id="ARBA00013376"/>
    </source>
</evidence>
<name>A0A369TEM7_9PROT</name>
<evidence type="ECO:0000256" key="10">
    <source>
        <dbReference type="ARBA" id="ARBA00023167"/>
    </source>
</evidence>
<dbReference type="Gene3D" id="3.30.360.10">
    <property type="entry name" value="Dihydrodipicolinate Reductase, domain 2"/>
    <property type="match status" value="1"/>
</dbReference>
<dbReference type="PANTHER" id="PTHR43331">
    <property type="entry name" value="HOMOSERINE DEHYDROGENASE"/>
    <property type="match status" value="1"/>
</dbReference>
<evidence type="ECO:0000256" key="4">
    <source>
        <dbReference type="ARBA" id="ARBA00013213"/>
    </source>
</evidence>
<comment type="pathway">
    <text evidence="2">Amino-acid biosynthesis; L-methionine biosynthesis via de novo pathway; L-homoserine from L-aspartate: step 3/3.</text>
</comment>
<dbReference type="UniPathway" id="UPA00050">
    <property type="reaction ID" value="UER00063"/>
</dbReference>
<dbReference type="PROSITE" id="PS01042">
    <property type="entry name" value="HOMOSER_DHGENASE"/>
    <property type="match status" value="1"/>
</dbReference>
<dbReference type="Proteomes" id="UP000253941">
    <property type="component" value="Unassembled WGS sequence"/>
</dbReference>
<dbReference type="GO" id="GO:0009088">
    <property type="term" value="P:threonine biosynthetic process"/>
    <property type="evidence" value="ECO:0007669"/>
    <property type="project" value="UniProtKB-UniPathway"/>
</dbReference>
<comment type="pathway">
    <text evidence="1">Amino-acid biosynthesis; L-threonine biosynthesis; L-threonine from L-aspartate: step 3/5.</text>
</comment>
<gene>
    <name evidence="15" type="ORF">DRB17_01185</name>
</gene>
<feature type="binding site" evidence="12">
    <location>
        <position position="107"/>
    </location>
    <ligand>
        <name>NADPH</name>
        <dbReference type="ChEBI" id="CHEBI:57783"/>
    </ligand>
</feature>
<dbReference type="InterPro" id="IPR002912">
    <property type="entry name" value="ACT_dom"/>
</dbReference>
<dbReference type="AlphaFoldDB" id="A0A369TEM7"/>
<dbReference type="SUPFAM" id="SSF51735">
    <property type="entry name" value="NAD(P)-binding Rossmann-fold domains"/>
    <property type="match status" value="1"/>
</dbReference>
<evidence type="ECO:0000256" key="8">
    <source>
        <dbReference type="ARBA" id="ARBA00022857"/>
    </source>
</evidence>
<feature type="active site" description="Proton donor" evidence="11">
    <location>
        <position position="207"/>
    </location>
</feature>
<dbReference type="PANTHER" id="PTHR43331:SF1">
    <property type="entry name" value="HOMOSERINE DEHYDROGENASE"/>
    <property type="match status" value="1"/>
</dbReference>
<dbReference type="PIRSF" id="PIRSF000098">
    <property type="entry name" value="Homoser_dehydrog"/>
    <property type="match status" value="1"/>
</dbReference>
<protein>
    <recommendedName>
        <fullName evidence="5">Homoserine dehydrogenase</fullName>
        <ecNumber evidence="4">1.1.1.3</ecNumber>
    </recommendedName>
</protein>
<dbReference type="Pfam" id="PF03447">
    <property type="entry name" value="NAD_binding_3"/>
    <property type="match status" value="1"/>
</dbReference>
<comment type="similarity">
    <text evidence="3 13">Belongs to the homoserine dehydrogenase family.</text>
</comment>
<dbReference type="InterPro" id="IPR045865">
    <property type="entry name" value="ACT-like_dom_sf"/>
</dbReference>
<dbReference type="InterPro" id="IPR005106">
    <property type="entry name" value="Asp/hSer_DH_NAD-bd"/>
</dbReference>
<keyword evidence="7" id="KW-0791">Threonine biosynthesis</keyword>
<accession>A0A369TEM7</accession>
<evidence type="ECO:0000256" key="7">
    <source>
        <dbReference type="ARBA" id="ARBA00022697"/>
    </source>
</evidence>
<dbReference type="GO" id="GO:0050661">
    <property type="term" value="F:NADP binding"/>
    <property type="evidence" value="ECO:0007669"/>
    <property type="project" value="InterPro"/>
</dbReference>
<dbReference type="RefSeq" id="WP_114580324.1">
    <property type="nucleotide sequence ID" value="NZ_QPMH01000001.1"/>
</dbReference>